<dbReference type="PANTHER" id="PTHR12526">
    <property type="entry name" value="GLYCOSYLTRANSFERASE"/>
    <property type="match status" value="1"/>
</dbReference>
<evidence type="ECO:0000256" key="2">
    <source>
        <dbReference type="ARBA" id="ARBA00022676"/>
    </source>
</evidence>
<organism evidence="4 5">
    <name type="scientific">Halomonas nitroreducens</name>
    <dbReference type="NCBI Taxonomy" id="447425"/>
    <lineage>
        <taxon>Bacteria</taxon>
        <taxon>Pseudomonadati</taxon>
        <taxon>Pseudomonadota</taxon>
        <taxon>Gammaproteobacteria</taxon>
        <taxon>Oceanospirillales</taxon>
        <taxon>Halomonadaceae</taxon>
        <taxon>Halomonas</taxon>
    </lineage>
</organism>
<evidence type="ECO:0000313" key="4">
    <source>
        <dbReference type="EMBL" id="RTR05349.1"/>
    </source>
</evidence>
<comment type="similarity">
    <text evidence="1">Belongs to the glycosyltransferase group 1 family. Glycosyltransferase 4 subfamily.</text>
</comment>
<dbReference type="OrthoDB" id="9795746at2"/>
<dbReference type="PANTHER" id="PTHR12526:SF640">
    <property type="entry name" value="COLANIC ACID BIOSYNTHESIS GLYCOSYLTRANSFERASE WCAL-RELATED"/>
    <property type="match status" value="1"/>
</dbReference>
<comment type="caution">
    <text evidence="4">The sequence shown here is derived from an EMBL/GenBank/DDBJ whole genome shotgun (WGS) entry which is preliminary data.</text>
</comment>
<evidence type="ECO:0000256" key="3">
    <source>
        <dbReference type="ARBA" id="ARBA00022679"/>
    </source>
</evidence>
<keyword evidence="3 4" id="KW-0808">Transferase</keyword>
<dbReference type="CDD" id="cd03801">
    <property type="entry name" value="GT4_PimA-like"/>
    <property type="match status" value="1"/>
</dbReference>
<proteinExistence type="inferred from homology"/>
<dbReference type="Gene3D" id="3.40.50.2000">
    <property type="entry name" value="Glycogen Phosphorylase B"/>
    <property type="match status" value="1"/>
</dbReference>
<dbReference type="Proteomes" id="UP000267400">
    <property type="component" value="Unassembled WGS sequence"/>
</dbReference>
<dbReference type="Pfam" id="PF13692">
    <property type="entry name" value="Glyco_trans_1_4"/>
    <property type="match status" value="1"/>
</dbReference>
<evidence type="ECO:0000313" key="5">
    <source>
        <dbReference type="Proteomes" id="UP000267400"/>
    </source>
</evidence>
<dbReference type="SUPFAM" id="SSF53756">
    <property type="entry name" value="UDP-Glycosyltransferase/glycogen phosphorylase"/>
    <property type="match status" value="1"/>
</dbReference>
<accession>A0A431V4P1</accession>
<gene>
    <name evidence="4" type="ORF">EKG36_07125</name>
</gene>
<dbReference type="GO" id="GO:0016757">
    <property type="term" value="F:glycosyltransferase activity"/>
    <property type="evidence" value="ECO:0007669"/>
    <property type="project" value="UniProtKB-KW"/>
</dbReference>
<protein>
    <submittedName>
        <fullName evidence="4">Glycosyltransferase</fullName>
    </submittedName>
</protein>
<evidence type="ECO:0000256" key="1">
    <source>
        <dbReference type="ARBA" id="ARBA00009481"/>
    </source>
</evidence>
<keyword evidence="2" id="KW-0328">Glycosyltransferase</keyword>
<dbReference type="AlphaFoldDB" id="A0A431V4P1"/>
<dbReference type="EMBL" id="RXNS01000005">
    <property type="protein sequence ID" value="RTR05349.1"/>
    <property type="molecule type" value="Genomic_DNA"/>
</dbReference>
<dbReference type="RefSeq" id="WP_126482495.1">
    <property type="nucleotide sequence ID" value="NZ_RXNS01000005.1"/>
</dbReference>
<keyword evidence="5" id="KW-1185">Reference proteome</keyword>
<sequence>MRICLIGNLGGQTPGQDGQILRTRLVASELRKRLASGDVRCIDTHAVRHHILATLSRIQLGFRGADHVIIMPAERGLRYLLPFYLYWRWRHAVPVHYLVIGGWLPTFLVHRPRLRNGLRRLDSLHVQSRRMVELLRHQGFDNLHWLPNFRDFPGQGPVSEEIGAPLRLVFLSRMIPAKGAGLAIAAVEALNAAGKHPRCALDLYGPVADVDRDWLERLLQGRGDAINYRGALAADAVITTLSRYDALLFPTQYDGEGFPGVIVEAYAAGLAVIATDWQDNAEVVIDGITGLLFPPGDAEALVQCLDGLNRDYEALLAMKAAAREAAAAYHVDEVMPALLATLAETDQTLCDGVQGMSQ</sequence>
<name>A0A431V4P1_9GAMM</name>
<reference evidence="4 5" key="1">
    <citation type="submission" date="2018-12" db="EMBL/GenBank/DDBJ databases">
        <authorList>
            <person name="Yu L."/>
        </authorList>
    </citation>
    <scope>NUCLEOTIDE SEQUENCE [LARGE SCALE GENOMIC DNA]</scope>
    <source>
        <strain evidence="4 5">11S</strain>
    </source>
</reference>